<feature type="transmembrane region" description="Helical" evidence="7">
    <location>
        <begin position="72"/>
        <end position="96"/>
    </location>
</feature>
<proteinExistence type="inferred from homology"/>
<keyword evidence="9" id="KW-1185">Reference proteome</keyword>
<dbReference type="RefSeq" id="WP_255037001.1">
    <property type="nucleotide sequence ID" value="NZ_RJUF01000022.1"/>
</dbReference>
<comment type="subcellular location">
    <subcellularLocation>
        <location evidence="1">Cell membrane</location>
        <topology evidence="1">Multi-pass membrane protein</topology>
    </subcellularLocation>
</comment>
<comment type="similarity">
    <text evidence="2">Belongs to the DoxX family.</text>
</comment>
<accession>A0AAE3H3G0</accession>
<dbReference type="InterPro" id="IPR051907">
    <property type="entry name" value="DoxX-like_oxidoreductase"/>
</dbReference>
<feature type="transmembrane region" description="Helical" evidence="7">
    <location>
        <begin position="133"/>
        <end position="151"/>
    </location>
</feature>
<dbReference type="Pfam" id="PF07681">
    <property type="entry name" value="DoxX"/>
    <property type="match status" value="1"/>
</dbReference>
<evidence type="ECO:0000256" key="1">
    <source>
        <dbReference type="ARBA" id="ARBA00004651"/>
    </source>
</evidence>
<feature type="transmembrane region" description="Helical" evidence="7">
    <location>
        <begin position="103"/>
        <end position="121"/>
    </location>
</feature>
<evidence type="ECO:0000256" key="3">
    <source>
        <dbReference type="ARBA" id="ARBA00022475"/>
    </source>
</evidence>
<dbReference type="Proteomes" id="UP001204144">
    <property type="component" value="Unassembled WGS sequence"/>
</dbReference>
<protein>
    <submittedName>
        <fullName evidence="8">DoxX family protein</fullName>
    </submittedName>
</protein>
<dbReference type="InterPro" id="IPR032808">
    <property type="entry name" value="DoxX"/>
</dbReference>
<dbReference type="AlphaFoldDB" id="A0AAE3H3G0"/>
<keyword evidence="3" id="KW-1003">Cell membrane</keyword>
<evidence type="ECO:0000256" key="5">
    <source>
        <dbReference type="ARBA" id="ARBA00022989"/>
    </source>
</evidence>
<comment type="caution">
    <text evidence="8">The sequence shown here is derived from an EMBL/GenBank/DDBJ whole genome shotgun (WGS) entry which is preliminary data.</text>
</comment>
<organism evidence="8 9">
    <name type="scientific">Lacihabitans soyangensis</name>
    <dbReference type="NCBI Taxonomy" id="869394"/>
    <lineage>
        <taxon>Bacteria</taxon>
        <taxon>Pseudomonadati</taxon>
        <taxon>Bacteroidota</taxon>
        <taxon>Cytophagia</taxon>
        <taxon>Cytophagales</taxon>
        <taxon>Leadbetterellaceae</taxon>
        <taxon>Lacihabitans</taxon>
    </lineage>
</organism>
<evidence type="ECO:0000313" key="9">
    <source>
        <dbReference type="Proteomes" id="UP001204144"/>
    </source>
</evidence>
<evidence type="ECO:0000256" key="4">
    <source>
        <dbReference type="ARBA" id="ARBA00022692"/>
    </source>
</evidence>
<keyword evidence="5 7" id="KW-1133">Transmembrane helix</keyword>
<gene>
    <name evidence="8" type="ORF">EGI31_09625</name>
</gene>
<dbReference type="EMBL" id="RJUF01000022">
    <property type="protein sequence ID" value="MCP9763216.1"/>
    <property type="molecule type" value="Genomic_DNA"/>
</dbReference>
<dbReference type="PANTHER" id="PTHR33452:SF1">
    <property type="entry name" value="INNER MEMBRANE PROTEIN YPHA-RELATED"/>
    <property type="match status" value="1"/>
</dbReference>
<dbReference type="PANTHER" id="PTHR33452">
    <property type="entry name" value="OXIDOREDUCTASE CATD-RELATED"/>
    <property type="match status" value="1"/>
</dbReference>
<reference evidence="8 9" key="1">
    <citation type="submission" date="2018-11" db="EMBL/GenBank/DDBJ databases">
        <title>Novel bacteria species description.</title>
        <authorList>
            <person name="Han J.-H."/>
        </authorList>
    </citation>
    <scope>NUCLEOTIDE SEQUENCE [LARGE SCALE GENOMIC DNA]</scope>
    <source>
        <strain evidence="8 9">KCTC23259</strain>
    </source>
</reference>
<keyword evidence="6 7" id="KW-0472">Membrane</keyword>
<evidence type="ECO:0000256" key="2">
    <source>
        <dbReference type="ARBA" id="ARBA00006679"/>
    </source>
</evidence>
<dbReference type="GO" id="GO:0005886">
    <property type="term" value="C:plasma membrane"/>
    <property type="evidence" value="ECO:0007669"/>
    <property type="project" value="UniProtKB-SubCell"/>
</dbReference>
<sequence length="161" mass="17990">MKELLRKILTPKKLDLSLDLAVAIPRIVYGYLLTAEFGSPKFGLPWSDPDKNLGLFEVAFWFPNDVAEYGGIFAMMPAFLAWMAAFSEGVGGIAWILGFQTRIFSFLIFCTMLVVVFVHQIQYGYWNMLPGMGILWISAISMVAGSGRFGLDFITSKLLSK</sequence>
<evidence type="ECO:0000313" key="8">
    <source>
        <dbReference type="EMBL" id="MCP9763216.1"/>
    </source>
</evidence>
<evidence type="ECO:0000256" key="7">
    <source>
        <dbReference type="SAM" id="Phobius"/>
    </source>
</evidence>
<evidence type="ECO:0000256" key="6">
    <source>
        <dbReference type="ARBA" id="ARBA00023136"/>
    </source>
</evidence>
<name>A0AAE3H3G0_9BACT</name>
<keyword evidence="4 7" id="KW-0812">Transmembrane</keyword>